<name>A0ABV6IXF9_9PROT</name>
<reference evidence="2 3" key="1">
    <citation type="submission" date="2024-09" db="EMBL/GenBank/DDBJ databases">
        <authorList>
            <person name="Sun Q."/>
            <person name="Mori K."/>
        </authorList>
    </citation>
    <scope>NUCLEOTIDE SEQUENCE [LARGE SCALE GENOMIC DNA]</scope>
    <source>
        <strain evidence="2 3">CCM 7468</strain>
    </source>
</reference>
<dbReference type="RefSeq" id="WP_377054562.1">
    <property type="nucleotide sequence ID" value="NZ_JBHLVZ010000083.1"/>
</dbReference>
<dbReference type="Proteomes" id="UP001589789">
    <property type="component" value="Unassembled WGS sequence"/>
</dbReference>
<dbReference type="InterPro" id="IPR003615">
    <property type="entry name" value="HNH_nuc"/>
</dbReference>
<organism evidence="2 3">
    <name type="scientific">Muricoccus vinaceus</name>
    <dbReference type="NCBI Taxonomy" id="424704"/>
    <lineage>
        <taxon>Bacteria</taxon>
        <taxon>Pseudomonadati</taxon>
        <taxon>Pseudomonadota</taxon>
        <taxon>Alphaproteobacteria</taxon>
        <taxon>Acetobacterales</taxon>
        <taxon>Roseomonadaceae</taxon>
        <taxon>Muricoccus</taxon>
    </lineage>
</organism>
<feature type="domain" description="HNH" evidence="1">
    <location>
        <begin position="54"/>
        <end position="103"/>
    </location>
</feature>
<dbReference type="InterPro" id="IPR002711">
    <property type="entry name" value="HNH"/>
</dbReference>
<accession>A0ABV6IXF9</accession>
<keyword evidence="2" id="KW-0378">Hydrolase</keyword>
<comment type="caution">
    <text evidence="2">The sequence shown here is derived from an EMBL/GenBank/DDBJ whole genome shotgun (WGS) entry which is preliminary data.</text>
</comment>
<gene>
    <name evidence="2" type="ORF">ACFFIC_22550</name>
</gene>
<evidence type="ECO:0000259" key="1">
    <source>
        <dbReference type="Pfam" id="PF01844"/>
    </source>
</evidence>
<sequence length="222" mass="25903">MIEQAIIYSMSEKDQINEILKSSDFSSKTWEKDDVAPIRQTIKQHYIAKQEYRCCYCQQQILSAHGKVWDVEHVIPRSETARFMFEPQNLAVACLECNGQKGSTRVTKRAYLRLPKSSQAYEIVHPHFDNYDDHIQVEGRSTYRGLTAKGAFTIYHCDLFRFWVKEAQIRKPIRDKRFEQDVTDLRFSHTVDEAKPILASILARLEIEEMRSRAASASHNDE</sequence>
<protein>
    <submittedName>
        <fullName evidence="2">HNH endonuclease</fullName>
    </submittedName>
</protein>
<dbReference type="GO" id="GO:0004519">
    <property type="term" value="F:endonuclease activity"/>
    <property type="evidence" value="ECO:0007669"/>
    <property type="project" value="UniProtKB-KW"/>
</dbReference>
<dbReference type="Gene3D" id="1.10.30.50">
    <property type="match status" value="1"/>
</dbReference>
<keyword evidence="3" id="KW-1185">Reference proteome</keyword>
<proteinExistence type="predicted"/>
<dbReference type="Pfam" id="PF01844">
    <property type="entry name" value="HNH"/>
    <property type="match status" value="1"/>
</dbReference>
<evidence type="ECO:0000313" key="2">
    <source>
        <dbReference type="EMBL" id="MFC0388296.1"/>
    </source>
</evidence>
<evidence type="ECO:0000313" key="3">
    <source>
        <dbReference type="Proteomes" id="UP001589789"/>
    </source>
</evidence>
<dbReference type="EMBL" id="JBHLVZ010000083">
    <property type="protein sequence ID" value="MFC0388296.1"/>
    <property type="molecule type" value="Genomic_DNA"/>
</dbReference>
<keyword evidence="2" id="KW-0540">Nuclease</keyword>
<keyword evidence="2" id="KW-0255">Endonuclease</keyword>
<dbReference type="CDD" id="cd00085">
    <property type="entry name" value="HNHc"/>
    <property type="match status" value="1"/>
</dbReference>